<dbReference type="EMBL" id="GL438934">
    <property type="protein sequence ID" value="EFN68063.1"/>
    <property type="molecule type" value="Genomic_DNA"/>
</dbReference>
<dbReference type="OMA" id="NPIFLYQ"/>
<evidence type="ECO:0000313" key="1">
    <source>
        <dbReference type="EMBL" id="EFN68063.1"/>
    </source>
</evidence>
<dbReference type="InParanoid" id="E2AES6"/>
<gene>
    <name evidence="1" type="ORF">EAG_00320</name>
</gene>
<keyword evidence="2" id="KW-1185">Reference proteome</keyword>
<sequence length="151" mass="17593">WRRERANEIMEFGDVEPAHLYSESVLRKAKQLNKDEKLGLGKISDPIASVLQLKYKPEFSSAIREIGLDKFFIIYFSPEQLFLYKQFIRHEKIGMLSIDATGSLIKSIKKPDESKNPIFLYQAVVPYKTKILPVLQMVSEKHDTNILTYWL</sequence>
<evidence type="ECO:0000313" key="2">
    <source>
        <dbReference type="Proteomes" id="UP000000311"/>
    </source>
</evidence>
<name>E2AES6_CAMFO</name>
<accession>E2AES6</accession>
<protein>
    <submittedName>
        <fullName evidence="1">120.7 kDa protein in NOF-FB transposable element</fullName>
    </submittedName>
</protein>
<proteinExistence type="predicted"/>
<feature type="non-terminal residue" evidence="1">
    <location>
        <position position="151"/>
    </location>
</feature>
<dbReference type="Proteomes" id="UP000000311">
    <property type="component" value="Unassembled WGS sequence"/>
</dbReference>
<feature type="non-terminal residue" evidence="1">
    <location>
        <position position="1"/>
    </location>
</feature>
<reference evidence="1 2" key="1">
    <citation type="journal article" date="2010" name="Science">
        <title>Genomic comparison of the ants Camponotus floridanus and Harpegnathos saltator.</title>
        <authorList>
            <person name="Bonasio R."/>
            <person name="Zhang G."/>
            <person name="Ye C."/>
            <person name="Mutti N.S."/>
            <person name="Fang X."/>
            <person name="Qin N."/>
            <person name="Donahue G."/>
            <person name="Yang P."/>
            <person name="Li Q."/>
            <person name="Li C."/>
            <person name="Zhang P."/>
            <person name="Huang Z."/>
            <person name="Berger S.L."/>
            <person name="Reinberg D."/>
            <person name="Wang J."/>
            <person name="Liebig J."/>
        </authorList>
    </citation>
    <scope>NUCLEOTIDE SEQUENCE [LARGE SCALE GENOMIC DNA]</scope>
    <source>
        <strain evidence="2">C129</strain>
    </source>
</reference>
<dbReference type="AlphaFoldDB" id="E2AES6"/>
<organism evidence="2">
    <name type="scientific">Camponotus floridanus</name>
    <name type="common">Florida carpenter ant</name>
    <dbReference type="NCBI Taxonomy" id="104421"/>
    <lineage>
        <taxon>Eukaryota</taxon>
        <taxon>Metazoa</taxon>
        <taxon>Ecdysozoa</taxon>
        <taxon>Arthropoda</taxon>
        <taxon>Hexapoda</taxon>
        <taxon>Insecta</taxon>
        <taxon>Pterygota</taxon>
        <taxon>Neoptera</taxon>
        <taxon>Endopterygota</taxon>
        <taxon>Hymenoptera</taxon>
        <taxon>Apocrita</taxon>
        <taxon>Aculeata</taxon>
        <taxon>Formicoidea</taxon>
        <taxon>Formicidae</taxon>
        <taxon>Formicinae</taxon>
        <taxon>Camponotus</taxon>
    </lineage>
</organism>